<evidence type="ECO:0000313" key="1">
    <source>
        <dbReference type="EMBL" id="MBW0538277.1"/>
    </source>
</evidence>
<sequence>MKDVSECFQTHERCQKANRATGKKVGMMIQIQEPKYLWEIVHMDWVTALPPGGDRSYNACLVLVESLADRIVTPTLPFGTLNKDLVDIQPTESSFEFMLEKARNHPNRCVRDSFKYVKELWAKSHKRPDFKIGDLVLVSTFKLNNMNGPNKLGDSFSGPFIIKLLHGANAVQLEITGE</sequence>
<organism evidence="1 2">
    <name type="scientific">Austropuccinia psidii MF-1</name>
    <dbReference type="NCBI Taxonomy" id="1389203"/>
    <lineage>
        <taxon>Eukaryota</taxon>
        <taxon>Fungi</taxon>
        <taxon>Dikarya</taxon>
        <taxon>Basidiomycota</taxon>
        <taxon>Pucciniomycotina</taxon>
        <taxon>Pucciniomycetes</taxon>
        <taxon>Pucciniales</taxon>
        <taxon>Sphaerophragmiaceae</taxon>
        <taxon>Austropuccinia</taxon>
    </lineage>
</organism>
<proteinExistence type="predicted"/>
<gene>
    <name evidence="1" type="ORF">O181_077992</name>
</gene>
<comment type="caution">
    <text evidence="1">The sequence shown here is derived from an EMBL/GenBank/DDBJ whole genome shotgun (WGS) entry which is preliminary data.</text>
</comment>
<dbReference type="AlphaFoldDB" id="A0A9Q3FJL8"/>
<dbReference type="Proteomes" id="UP000765509">
    <property type="component" value="Unassembled WGS sequence"/>
</dbReference>
<accession>A0A9Q3FJL8</accession>
<reference evidence="1" key="1">
    <citation type="submission" date="2021-03" db="EMBL/GenBank/DDBJ databases">
        <title>Draft genome sequence of rust myrtle Austropuccinia psidii MF-1, a brazilian biotype.</title>
        <authorList>
            <person name="Quecine M.C."/>
            <person name="Pachon D.M.R."/>
            <person name="Bonatelli M.L."/>
            <person name="Correr F.H."/>
            <person name="Franceschini L.M."/>
            <person name="Leite T.F."/>
            <person name="Margarido G.R.A."/>
            <person name="Almeida C.A."/>
            <person name="Ferrarezi J.A."/>
            <person name="Labate C.A."/>
        </authorList>
    </citation>
    <scope>NUCLEOTIDE SEQUENCE</scope>
    <source>
        <strain evidence="1">MF-1</strain>
    </source>
</reference>
<protein>
    <submittedName>
        <fullName evidence="1">Uncharacterized protein</fullName>
    </submittedName>
</protein>
<keyword evidence="2" id="KW-1185">Reference proteome</keyword>
<evidence type="ECO:0000313" key="2">
    <source>
        <dbReference type="Proteomes" id="UP000765509"/>
    </source>
</evidence>
<dbReference type="EMBL" id="AVOT02042837">
    <property type="protein sequence ID" value="MBW0538277.1"/>
    <property type="molecule type" value="Genomic_DNA"/>
</dbReference>
<name>A0A9Q3FJL8_9BASI</name>